<comment type="caution">
    <text evidence="5">The sequence shown here is derived from an EMBL/GenBank/DDBJ whole genome shotgun (WGS) entry which is preliminary data.</text>
</comment>
<dbReference type="PANTHER" id="PTHR43476:SF4">
    <property type="entry name" value="BLR0106 PROTEIN"/>
    <property type="match status" value="1"/>
</dbReference>
<dbReference type="InterPro" id="IPR000873">
    <property type="entry name" value="AMP-dep_synth/lig_dom"/>
</dbReference>
<keyword evidence="5" id="KW-0503">Monooxygenase</keyword>
<dbReference type="InterPro" id="IPR036188">
    <property type="entry name" value="FAD/NAD-bd_sf"/>
</dbReference>
<keyword evidence="6" id="KW-1185">Reference proteome</keyword>
<dbReference type="EMBL" id="JAWJWI010000046">
    <property type="protein sequence ID" value="MDV4190752.1"/>
    <property type="molecule type" value="Genomic_DNA"/>
</dbReference>
<evidence type="ECO:0000313" key="6">
    <source>
        <dbReference type="Proteomes" id="UP001187203"/>
    </source>
</evidence>
<name>A0ABU3YYL9_9HYPH</name>
<dbReference type="SUPFAM" id="SSF51905">
    <property type="entry name" value="FAD/NAD(P)-binding domain"/>
    <property type="match status" value="1"/>
</dbReference>
<proteinExistence type="predicted"/>
<reference evidence="6" key="1">
    <citation type="journal article" date="2023" name="Int. J. Mol. Sci.">
        <title>Genomic and Metabolic Characterization of Plant Growth-Promoting Rhizobacteria Isolated from Nodules of Clovers Grown in Non-Farmed Soil.</title>
        <authorList>
            <person name="Wojcik M."/>
            <person name="Koper P."/>
            <person name="Zebracki K."/>
            <person name="Marczak M."/>
            <person name="Mazur A."/>
        </authorList>
    </citation>
    <scope>NUCLEOTIDE SEQUENCE [LARGE SCALE GENOMIC DNA]</scope>
    <source>
        <strain evidence="6">KB12</strain>
    </source>
</reference>
<feature type="domain" description="AMP-dependent synthetase/ligase" evidence="3">
    <location>
        <begin position="224"/>
        <end position="294"/>
    </location>
</feature>
<accession>A0ABU3YYL9</accession>
<evidence type="ECO:0000313" key="5">
    <source>
        <dbReference type="EMBL" id="MDV4190752.1"/>
    </source>
</evidence>
<dbReference type="RefSeq" id="WP_281024240.1">
    <property type="nucleotide sequence ID" value="NZ_JAWJWH010000046.1"/>
</dbReference>
<dbReference type="Proteomes" id="UP001187203">
    <property type="component" value="Unassembled WGS sequence"/>
</dbReference>
<dbReference type="GO" id="GO:0004497">
    <property type="term" value="F:monooxygenase activity"/>
    <property type="evidence" value="ECO:0007669"/>
    <property type="project" value="UniProtKB-KW"/>
</dbReference>
<organism evidence="5 6">
    <name type="scientific">Rhizobium brockwellii</name>
    <dbReference type="NCBI Taxonomy" id="3019932"/>
    <lineage>
        <taxon>Bacteria</taxon>
        <taxon>Pseudomonadati</taxon>
        <taxon>Pseudomonadota</taxon>
        <taxon>Alphaproteobacteria</taxon>
        <taxon>Hyphomicrobiales</taxon>
        <taxon>Rhizobiaceae</taxon>
        <taxon>Rhizobium/Agrobacterium group</taxon>
        <taxon>Rhizobium</taxon>
    </lineage>
</organism>
<dbReference type="Pfam" id="PF01494">
    <property type="entry name" value="FAD_binding_3"/>
    <property type="match status" value="1"/>
</dbReference>
<dbReference type="InterPro" id="IPR050631">
    <property type="entry name" value="PheA/TfdB_FAD_monoxygenase"/>
</dbReference>
<evidence type="ECO:0000259" key="3">
    <source>
        <dbReference type="Pfam" id="PF00501"/>
    </source>
</evidence>
<dbReference type="Pfam" id="PF00501">
    <property type="entry name" value="AMP-binding"/>
    <property type="match status" value="1"/>
</dbReference>
<evidence type="ECO:0000256" key="1">
    <source>
        <dbReference type="ARBA" id="ARBA00023002"/>
    </source>
</evidence>
<dbReference type="Gene3D" id="3.40.50.980">
    <property type="match status" value="1"/>
</dbReference>
<evidence type="ECO:0000259" key="4">
    <source>
        <dbReference type="Pfam" id="PF01494"/>
    </source>
</evidence>
<dbReference type="Gene3D" id="3.50.50.60">
    <property type="entry name" value="FAD/NAD(P)-binding domain"/>
    <property type="match status" value="1"/>
</dbReference>
<keyword evidence="2" id="KW-0520">NAD</keyword>
<dbReference type="InterPro" id="IPR002938">
    <property type="entry name" value="FAD-bd"/>
</dbReference>
<dbReference type="SUPFAM" id="SSF56801">
    <property type="entry name" value="Acetyl-CoA synthetase-like"/>
    <property type="match status" value="1"/>
</dbReference>
<gene>
    <name evidence="5" type="ORF">R1523_35530</name>
</gene>
<keyword evidence="1" id="KW-0560">Oxidoreductase</keyword>
<feature type="domain" description="FAD-binding" evidence="4">
    <location>
        <begin position="57"/>
        <end position="134"/>
    </location>
</feature>
<sequence>MPGNHFAWFGTTRPFDTLTQSFVETNFSALGEEGSARLLPGDLPRCSPRRPAYRQQVDVAAVPRLWCDKWEAGRHVLLGDAAHTTHFSIGSGTRLAMEDAIALVSALAAHEDVDAALAAYQAERSPIARKIVKAANTSANWYDGFASKMRMEPLDFAFDYMTCSGRVDMDRLRKITPQFMARYDASKASEGQKIGDPVGDDDVAGAVEIGFDKTAHPNCSSILWDNLARNPDELAVIGPIGSLTYAELVAEASRWGNAFIAAGLQRGERIPFFLDDTSACPAAFFGAVRAGFVPFF</sequence>
<protein>
    <submittedName>
        <fullName evidence="5">FAD-dependent monooxygenase</fullName>
    </submittedName>
</protein>
<evidence type="ECO:0000256" key="2">
    <source>
        <dbReference type="ARBA" id="ARBA00023027"/>
    </source>
</evidence>
<dbReference type="PANTHER" id="PTHR43476">
    <property type="entry name" value="3-(3-HYDROXY-PHENYL)PROPIONATE/3-HYDROXYCINNAMIC ACID HYDROXYLASE"/>
    <property type="match status" value="1"/>
</dbReference>